<evidence type="ECO:0000256" key="1">
    <source>
        <dbReference type="SAM" id="Phobius"/>
    </source>
</evidence>
<keyword evidence="3" id="KW-1185">Reference proteome</keyword>
<proteinExistence type="predicted"/>
<comment type="caution">
    <text evidence="2">The sequence shown here is derived from an EMBL/GenBank/DDBJ whole genome shotgun (WGS) entry which is preliminary data.</text>
</comment>
<evidence type="ECO:0000313" key="3">
    <source>
        <dbReference type="Proteomes" id="UP000055048"/>
    </source>
</evidence>
<protein>
    <submittedName>
        <fullName evidence="2">Uncharacterized protein</fullName>
    </submittedName>
</protein>
<reference evidence="2 3" key="1">
    <citation type="submission" date="2015-01" db="EMBL/GenBank/DDBJ databases">
        <title>Evolution of Trichinella species and genotypes.</title>
        <authorList>
            <person name="Korhonen P.K."/>
            <person name="Edoardo P."/>
            <person name="Giuseppe L.R."/>
            <person name="Gasser R.B."/>
        </authorList>
    </citation>
    <scope>NUCLEOTIDE SEQUENCE [LARGE SCALE GENOMIC DNA]</scope>
    <source>
        <strain evidence="2">ISS417</strain>
    </source>
</reference>
<gene>
    <name evidence="2" type="ORF">T05_12811</name>
</gene>
<keyword evidence="1" id="KW-0472">Membrane</keyword>
<evidence type="ECO:0000313" key="2">
    <source>
        <dbReference type="EMBL" id="KRX33889.1"/>
    </source>
</evidence>
<dbReference type="EMBL" id="JYDJ01000681">
    <property type="protein sequence ID" value="KRX33889.1"/>
    <property type="molecule type" value="Genomic_DNA"/>
</dbReference>
<feature type="non-terminal residue" evidence="2">
    <location>
        <position position="1"/>
    </location>
</feature>
<keyword evidence="1" id="KW-1133">Transmembrane helix</keyword>
<feature type="transmembrane region" description="Helical" evidence="1">
    <location>
        <begin position="12"/>
        <end position="33"/>
    </location>
</feature>
<name>A0A0V0T4F3_9BILA</name>
<dbReference type="Proteomes" id="UP000055048">
    <property type="component" value="Unassembled WGS sequence"/>
</dbReference>
<sequence>LKIIFLAYSLNLYVFFLFFSFTHISHFSTFALLRIMVKSIL</sequence>
<organism evidence="2 3">
    <name type="scientific">Trichinella murrelli</name>
    <dbReference type="NCBI Taxonomy" id="144512"/>
    <lineage>
        <taxon>Eukaryota</taxon>
        <taxon>Metazoa</taxon>
        <taxon>Ecdysozoa</taxon>
        <taxon>Nematoda</taxon>
        <taxon>Enoplea</taxon>
        <taxon>Dorylaimia</taxon>
        <taxon>Trichinellida</taxon>
        <taxon>Trichinellidae</taxon>
        <taxon>Trichinella</taxon>
    </lineage>
</organism>
<accession>A0A0V0T4F3</accession>
<dbReference type="AlphaFoldDB" id="A0A0V0T4F3"/>
<keyword evidence="1" id="KW-0812">Transmembrane</keyword>